<organism evidence="1 2">
    <name type="scientific">Dioscorea alata</name>
    <name type="common">Purple yam</name>
    <dbReference type="NCBI Taxonomy" id="55571"/>
    <lineage>
        <taxon>Eukaryota</taxon>
        <taxon>Viridiplantae</taxon>
        <taxon>Streptophyta</taxon>
        <taxon>Embryophyta</taxon>
        <taxon>Tracheophyta</taxon>
        <taxon>Spermatophyta</taxon>
        <taxon>Magnoliopsida</taxon>
        <taxon>Liliopsida</taxon>
        <taxon>Dioscoreales</taxon>
        <taxon>Dioscoreaceae</taxon>
        <taxon>Dioscorea</taxon>
    </lineage>
</organism>
<keyword evidence="2" id="KW-1185">Reference proteome</keyword>
<proteinExistence type="predicted"/>
<protein>
    <submittedName>
        <fullName evidence="1">Leucocyanidin oxygenase protein</fullName>
        <ecNumber evidence="1">1.14.20.4</ecNumber>
    </submittedName>
</protein>
<dbReference type="EC" id="1.14.20.4" evidence="1"/>
<accession>A0ACB7V2M7</accession>
<evidence type="ECO:0000313" key="2">
    <source>
        <dbReference type="Proteomes" id="UP000827976"/>
    </source>
</evidence>
<comment type="caution">
    <text evidence="1">The sequence shown here is derived from an EMBL/GenBank/DDBJ whole genome shotgun (WGS) entry which is preliminary data.</text>
</comment>
<gene>
    <name evidence="1" type="ORF">IHE45_12G070300</name>
</gene>
<name>A0ACB7V2M7_DIOAL</name>
<evidence type="ECO:0000313" key="1">
    <source>
        <dbReference type="EMBL" id="KAH7667601.1"/>
    </source>
</evidence>
<reference evidence="2" key="1">
    <citation type="journal article" date="2022" name="Nat. Commun.">
        <title>Chromosome evolution and the genetic basis of agronomically important traits in greater yam.</title>
        <authorList>
            <person name="Bredeson J.V."/>
            <person name="Lyons J.B."/>
            <person name="Oniyinde I.O."/>
            <person name="Okereke N.R."/>
            <person name="Kolade O."/>
            <person name="Nnabue I."/>
            <person name="Nwadili C.O."/>
            <person name="Hribova E."/>
            <person name="Parker M."/>
            <person name="Nwogha J."/>
            <person name="Shu S."/>
            <person name="Carlson J."/>
            <person name="Kariba R."/>
            <person name="Muthemba S."/>
            <person name="Knop K."/>
            <person name="Barton G.J."/>
            <person name="Sherwood A.V."/>
            <person name="Lopez-Montes A."/>
            <person name="Asiedu R."/>
            <person name="Jamnadass R."/>
            <person name="Muchugi A."/>
            <person name="Goodstein D."/>
            <person name="Egesi C.N."/>
            <person name="Featherston J."/>
            <person name="Asfaw A."/>
            <person name="Simpson G.G."/>
            <person name="Dolezel J."/>
            <person name="Hendre P.S."/>
            <person name="Van Deynze A."/>
            <person name="Kumar P.L."/>
            <person name="Obidiegwu J.E."/>
            <person name="Bhattacharjee R."/>
            <person name="Rokhsar D.S."/>
        </authorList>
    </citation>
    <scope>NUCLEOTIDE SEQUENCE [LARGE SCALE GENOMIC DNA]</scope>
    <source>
        <strain evidence="2">cv. TDa95/00328</strain>
    </source>
</reference>
<dbReference type="Proteomes" id="UP000827976">
    <property type="component" value="Chromosome 12"/>
</dbReference>
<dbReference type="EMBL" id="CM037022">
    <property type="protein sequence ID" value="KAH7667601.1"/>
    <property type="molecule type" value="Genomic_DNA"/>
</dbReference>
<sequence>MEYCMEDWPEPIINVQSIAESGATIVPYRYIKPSSHRPEILKSTPQQQNIPVINLAALEGDEHACNATMHEISVACKEWGFFQIVNHGVRPELMERTRQVWRDFFHLPMEEKIKYANTPKTYEGYGSRLGIEKGAILDWGDYFFLNFLPLSLKNHNKWPCLPETLRETVEECGGEVVKLCEKVMKMVSKSLGLEEEYMKRVFGGYSDEGVGVTMRANYYPRCPQPELTLGLSPHSDPGGVTVLLADERVQGLQVHKDGAWVTVQPLPHAFIVNLGDQIQMVSNAIYKSNEHRVMVNSEEERISIAFFYNPRGDMLIGLSPQLGRHFVSP</sequence>
<keyword evidence="1" id="KW-0560">Oxidoreductase</keyword>